<dbReference type="PANTHER" id="PTHR40690:SF1">
    <property type="entry name" value="DUF1611 DOMAIN-CONTAINING PROTEIN"/>
    <property type="match status" value="1"/>
</dbReference>
<dbReference type="InterPro" id="IPR035086">
    <property type="entry name" value="DgcN-like_C"/>
</dbReference>
<dbReference type="InterPro" id="IPR035402">
    <property type="entry name" value="DgcN-like_N"/>
</dbReference>
<dbReference type="Pfam" id="PF17396">
    <property type="entry name" value="DUF1611_N"/>
    <property type="match status" value="1"/>
</dbReference>
<reference evidence="3 4" key="1">
    <citation type="submission" date="2011-09" db="EMBL/GenBank/DDBJ databases">
        <title>The draft genome of Methanotorris formicicus Mc-S-70.</title>
        <authorList>
            <consortium name="US DOE Joint Genome Institute (JGI-PGF)"/>
            <person name="Lucas S."/>
            <person name="Han J."/>
            <person name="Lapidus A."/>
            <person name="Cheng J.-F."/>
            <person name="Goodwin L."/>
            <person name="Pitluck S."/>
            <person name="Peters L."/>
            <person name="Land M.L."/>
            <person name="Hauser L."/>
            <person name="Sieprawska-Lupa M."/>
            <person name="Takai K."/>
            <person name="Miyazaki J."/>
            <person name="Whitman W."/>
            <person name="Woyke T.J."/>
        </authorList>
    </citation>
    <scope>NUCLEOTIDE SEQUENCE [LARGE SCALE GENOMIC DNA]</scope>
    <source>
        <strain evidence="3 4">Mc-S-70</strain>
    </source>
</reference>
<dbReference type="STRING" id="647171.MetfoDRAFT_1971"/>
<dbReference type="AlphaFoldDB" id="H1L1P7"/>
<comment type="caution">
    <text evidence="3">The sequence shown here is derived from an EMBL/GenBank/DDBJ whole genome shotgun (WGS) entry which is preliminary data.</text>
</comment>
<accession>H1L1P7</accession>
<dbReference type="Gene3D" id="3.40.50.300">
    <property type="entry name" value="P-loop containing nucleotide triphosphate hydrolases"/>
    <property type="match status" value="1"/>
</dbReference>
<feature type="domain" description="D-glutamate N-acetyltransferase-like C-terminal" evidence="1">
    <location>
        <begin position="152"/>
        <end position="311"/>
    </location>
</feature>
<dbReference type="PATRIC" id="fig|647171.4.peg.1892"/>
<dbReference type="EMBL" id="AGJL01000092">
    <property type="protein sequence ID" value="EHP83570.1"/>
    <property type="molecule type" value="Genomic_DNA"/>
</dbReference>
<gene>
    <name evidence="3" type="ORF">MetfoDRAFT_1971</name>
</gene>
<evidence type="ECO:0000259" key="1">
    <source>
        <dbReference type="Pfam" id="PF07755"/>
    </source>
</evidence>
<dbReference type="PIRSF" id="PIRSF026760">
    <property type="entry name" value="UCP026760"/>
    <property type="match status" value="1"/>
</dbReference>
<dbReference type="OrthoDB" id="30617at2157"/>
<evidence type="ECO:0008006" key="5">
    <source>
        <dbReference type="Google" id="ProtNLM"/>
    </source>
</evidence>
<dbReference type="InterPro" id="IPR011669">
    <property type="entry name" value="DgcN-like"/>
</dbReference>
<keyword evidence="4" id="KW-1185">Reference proteome</keyword>
<proteinExistence type="predicted"/>
<name>H1L1P7_9EURY</name>
<sequence>MNLKDYYQDTPGLIITHDYFDTKNAKTAHGIILYSEIFNVVGVVDRKFAGNRVCDVVPFIKKDIPIYSSVKEALDNVNAKVLILGVAPPGGRLPTDWLDEIKTTINAGLDVISGLHMFLSDIPEIAELADARGVKLIDLRKPPSDLDIGLQRVRKTNAKVVLCMGTDCVVGKRSATTILWKLARQKGINVGFVATGQTGLMIGCDAGAVIDRIPSDFVAGQVEKMVLDVFNKGKNPIFVEGQGALLHPSYSGVTLSLLHGADPQAVVLVHDPQRKQRMGLSVELPIPDWREERDLIEKLSRAKVIALCVWGEENKTLIKDSDIPVFDLTNQDDAENLLELLMDYLEGK</sequence>
<organism evidence="3 4">
    <name type="scientific">Methanotorris formicicus Mc-S-70</name>
    <dbReference type="NCBI Taxonomy" id="647171"/>
    <lineage>
        <taxon>Archaea</taxon>
        <taxon>Methanobacteriati</taxon>
        <taxon>Methanobacteriota</taxon>
        <taxon>Methanomada group</taxon>
        <taxon>Methanococci</taxon>
        <taxon>Methanococcales</taxon>
        <taxon>Methanocaldococcaceae</taxon>
        <taxon>Methanotorris</taxon>
    </lineage>
</organism>
<evidence type="ECO:0000313" key="4">
    <source>
        <dbReference type="Proteomes" id="UP000003706"/>
    </source>
</evidence>
<dbReference type="PANTHER" id="PTHR40690">
    <property type="entry name" value="GLL3100 PROTEIN"/>
    <property type="match status" value="1"/>
</dbReference>
<dbReference type="RefSeq" id="WP_007045390.1">
    <property type="nucleotide sequence ID" value="NZ_AGJL01000092.1"/>
</dbReference>
<evidence type="ECO:0000313" key="3">
    <source>
        <dbReference type="EMBL" id="EHP83570.1"/>
    </source>
</evidence>
<dbReference type="SUPFAM" id="SSF52540">
    <property type="entry name" value="P-loop containing nucleoside triphosphate hydrolases"/>
    <property type="match status" value="1"/>
</dbReference>
<evidence type="ECO:0000259" key="2">
    <source>
        <dbReference type="Pfam" id="PF17396"/>
    </source>
</evidence>
<dbReference type="Proteomes" id="UP000003706">
    <property type="component" value="Unassembled WGS sequence"/>
</dbReference>
<dbReference type="InterPro" id="IPR027417">
    <property type="entry name" value="P-loop_NTPase"/>
</dbReference>
<feature type="domain" description="D-glutamate N-acetyltransferase-like N-terminal" evidence="2">
    <location>
        <begin position="47"/>
        <end position="142"/>
    </location>
</feature>
<dbReference type="Pfam" id="PF07755">
    <property type="entry name" value="DUF1611"/>
    <property type="match status" value="1"/>
</dbReference>
<dbReference type="Gene3D" id="3.40.50.720">
    <property type="entry name" value="NAD(P)-binding Rossmann-like Domain"/>
    <property type="match status" value="1"/>
</dbReference>
<protein>
    <recommendedName>
        <fullName evidence="5">DUF1611 domain-containing protein</fullName>
    </recommendedName>
</protein>